<feature type="region of interest" description="Disordered" evidence="1">
    <location>
        <begin position="105"/>
        <end position="182"/>
    </location>
</feature>
<evidence type="ECO:0000256" key="2">
    <source>
        <dbReference type="SAM" id="SignalP"/>
    </source>
</evidence>
<keyword evidence="2" id="KW-0732">Signal</keyword>
<keyword evidence="4" id="KW-1185">Reference proteome</keyword>
<feature type="signal peptide" evidence="2">
    <location>
        <begin position="1"/>
        <end position="18"/>
    </location>
</feature>
<proteinExistence type="predicted"/>
<protein>
    <recommendedName>
        <fullName evidence="5">DUF3035 domain-containing protein</fullName>
    </recommendedName>
</protein>
<dbReference type="KEGG" id="orm:HTY61_12485"/>
<evidence type="ECO:0000313" key="4">
    <source>
        <dbReference type="Proteomes" id="UP000509367"/>
    </source>
</evidence>
<dbReference type="PROSITE" id="PS51257">
    <property type="entry name" value="PROKAR_LIPOPROTEIN"/>
    <property type="match status" value="1"/>
</dbReference>
<accession>A0A6N1VID4</accession>
<organism evidence="3 4">
    <name type="scientific">Oricola thermophila</name>
    <dbReference type="NCBI Taxonomy" id="2742145"/>
    <lineage>
        <taxon>Bacteria</taxon>
        <taxon>Pseudomonadati</taxon>
        <taxon>Pseudomonadota</taxon>
        <taxon>Alphaproteobacteria</taxon>
        <taxon>Hyphomicrobiales</taxon>
        <taxon>Ahrensiaceae</taxon>
        <taxon>Oricola</taxon>
    </lineage>
</organism>
<feature type="region of interest" description="Disordered" evidence="1">
    <location>
        <begin position="56"/>
        <end position="89"/>
    </location>
</feature>
<evidence type="ECO:0000256" key="1">
    <source>
        <dbReference type="SAM" id="MobiDB-lite"/>
    </source>
</evidence>
<dbReference type="EMBL" id="CP054836">
    <property type="protein sequence ID" value="QKV20651.1"/>
    <property type="molecule type" value="Genomic_DNA"/>
</dbReference>
<evidence type="ECO:0000313" key="3">
    <source>
        <dbReference type="EMBL" id="QKV20651.1"/>
    </source>
</evidence>
<reference evidence="3 4" key="1">
    <citation type="submission" date="2020-06" db="EMBL/GenBank/DDBJ databases">
        <title>Oricola thermophila sp. nov. isolated from a tidal sediments.</title>
        <authorList>
            <person name="Kwon K.K."/>
            <person name="Yang S.-H."/>
            <person name="Park M.-J."/>
        </authorList>
    </citation>
    <scope>NUCLEOTIDE SEQUENCE [LARGE SCALE GENOMIC DNA]</scope>
    <source>
        <strain evidence="3 4">MEBiC13590</strain>
    </source>
</reference>
<feature type="chain" id="PRO_5026765916" description="DUF3035 domain-containing protein" evidence="2">
    <location>
        <begin position="19"/>
        <end position="182"/>
    </location>
</feature>
<sequence length="182" mass="19814">MARTGTIAALGASAFVLAGCLGPTYGTDKPAMEQLFDDLSGSLALGKKERVAIDYKPRPDLVKPADTSTLPEPQQNIAEASPEWPESPEERLARIKAEVDEGRYLPNLAETDDPDNPLQRNARPVASAGQRVYLTDPPSEYRKPAETAPYGDLGPTESAKERARKKASAEPKTGLRRLFPWL</sequence>
<evidence type="ECO:0008006" key="5">
    <source>
        <dbReference type="Google" id="ProtNLM"/>
    </source>
</evidence>
<feature type="compositionally biased region" description="Polar residues" evidence="1">
    <location>
        <begin position="66"/>
        <end position="77"/>
    </location>
</feature>
<dbReference type="Proteomes" id="UP000509367">
    <property type="component" value="Chromosome"/>
</dbReference>
<dbReference type="AlphaFoldDB" id="A0A6N1VID4"/>
<name>A0A6N1VID4_9HYPH</name>
<gene>
    <name evidence="3" type="ORF">HTY61_12485</name>
</gene>